<gene>
    <name evidence="1" type="ORF">JOD01_003379</name>
</gene>
<name>A0A938XWE3_9BACL</name>
<dbReference type="EMBL" id="JAFBEB010000014">
    <property type="protein sequence ID" value="MBM7591728.1"/>
    <property type="molecule type" value="Genomic_DNA"/>
</dbReference>
<evidence type="ECO:0000313" key="2">
    <source>
        <dbReference type="Proteomes" id="UP000717624"/>
    </source>
</evidence>
<organism evidence="1 2">
    <name type="scientific">Brevibacillus fulvus</name>
    <dbReference type="NCBI Taxonomy" id="1125967"/>
    <lineage>
        <taxon>Bacteria</taxon>
        <taxon>Bacillati</taxon>
        <taxon>Bacillota</taxon>
        <taxon>Bacilli</taxon>
        <taxon>Bacillales</taxon>
        <taxon>Paenibacillaceae</taxon>
        <taxon>Brevibacillus</taxon>
    </lineage>
</organism>
<reference evidence="1" key="1">
    <citation type="submission" date="2021-01" db="EMBL/GenBank/DDBJ databases">
        <title>Genomic Encyclopedia of Type Strains, Phase IV (KMG-IV): sequencing the most valuable type-strain genomes for metagenomic binning, comparative biology and taxonomic classification.</title>
        <authorList>
            <person name="Goeker M."/>
        </authorList>
    </citation>
    <scope>NUCLEOTIDE SEQUENCE</scope>
    <source>
        <strain evidence="1">DSM 25523</strain>
    </source>
</reference>
<comment type="caution">
    <text evidence="1">The sequence shown here is derived from an EMBL/GenBank/DDBJ whole genome shotgun (WGS) entry which is preliminary data.</text>
</comment>
<evidence type="ECO:0000313" key="1">
    <source>
        <dbReference type="EMBL" id="MBM7591728.1"/>
    </source>
</evidence>
<protein>
    <submittedName>
        <fullName evidence="1">Uncharacterized protein</fullName>
    </submittedName>
</protein>
<dbReference type="AlphaFoldDB" id="A0A938XWE3"/>
<proteinExistence type="predicted"/>
<sequence>MTRHRFSQLQTMRKIRRLPRSASSFPFRFSPQRY</sequence>
<accession>A0A938XWE3</accession>
<keyword evidence="2" id="KW-1185">Reference proteome</keyword>
<dbReference type="Proteomes" id="UP000717624">
    <property type="component" value="Unassembled WGS sequence"/>
</dbReference>